<proteinExistence type="predicted"/>
<organism evidence="1 2">
    <name type="scientific">Holtiella tumoricola</name>
    <dbReference type="NCBI Taxonomy" id="3018743"/>
    <lineage>
        <taxon>Bacteria</taxon>
        <taxon>Bacillati</taxon>
        <taxon>Bacillota</taxon>
        <taxon>Clostridia</taxon>
        <taxon>Lachnospirales</taxon>
        <taxon>Cellulosilyticaceae</taxon>
        <taxon>Holtiella</taxon>
    </lineage>
</organism>
<evidence type="ECO:0000313" key="1">
    <source>
        <dbReference type="EMBL" id="MDA3731905.1"/>
    </source>
</evidence>
<gene>
    <name evidence="1" type="ORF">PBV87_10485</name>
</gene>
<dbReference type="SUPFAM" id="SSF52540">
    <property type="entry name" value="P-loop containing nucleoside triphosphate hydrolases"/>
    <property type="match status" value="2"/>
</dbReference>
<dbReference type="AlphaFoldDB" id="A0AA42DMV6"/>
<dbReference type="RefSeq" id="WP_271012216.1">
    <property type="nucleotide sequence ID" value="NZ_JAQIFT010000043.1"/>
</dbReference>
<evidence type="ECO:0000313" key="2">
    <source>
        <dbReference type="Proteomes" id="UP001169242"/>
    </source>
</evidence>
<reference evidence="1" key="1">
    <citation type="journal article" date="2023" name="Int. J. Syst. Evol. Microbiol.">
        <title>&lt;i&gt;Holtiella tumoricola&lt;/i&gt; gen. nov. sp. nov., isolated from a human clinical sample.</title>
        <authorList>
            <person name="Allen-Vercoe E."/>
            <person name="Daigneault M.C."/>
            <person name="Vancuren S.J."/>
            <person name="Cochrane K."/>
            <person name="O'Neal L.L."/>
            <person name="Sankaranarayanan K."/>
            <person name="Lawson P.A."/>
        </authorList>
    </citation>
    <scope>NUCLEOTIDE SEQUENCE</scope>
    <source>
        <strain evidence="1">CC70A</strain>
    </source>
</reference>
<name>A0AA42DMV6_9FIRM</name>
<keyword evidence="2" id="KW-1185">Reference proteome</keyword>
<dbReference type="InterPro" id="IPR027417">
    <property type="entry name" value="P-loop_NTPase"/>
</dbReference>
<dbReference type="EMBL" id="JAQIFT010000043">
    <property type="protein sequence ID" value="MDA3731905.1"/>
    <property type="molecule type" value="Genomic_DNA"/>
</dbReference>
<sequence length="730" mass="86235">MKKLEVKFENCYGIRNLEYTFDYERNNGYLIYAPNGTMKTSFAKSLLDIANQVMPEDKIYAERESKYSIKTAQGNLDPQGILVIESYNENLSTEKASRLLADKKLKEKYDKLHNIINEQNKNLLRELKILSGIRNEDSIEKEIKSVFNEDKEVIEIFEQMVQNIEFEKVTVYEDIKYTDIFNAKTEVILNDTEFKQAIEEYMKKYNQLLEESMVFKRGLFNHNNASSIEKSLKDNNFFRANFTLIIEGINITNEKELQQLLEDEKKKILTDEELLNKFNNIDKILNKNAEAKKLRTILEEHNEIIECLIDVAGFKKSLWLSYLAKLEDILKELMELYIRSKDELKTITEIAKQQQNAWYKVVDIFNKRFDVPFIISIENQEDVILKEDRAVFSFKYKDGQEERSVDKNKLLSVLSNGEKRALYILNVIFEIEARKEEGRDIWLIIDDIADSFDYKNKYAIVEYLKDILELDRFRMLIMTHNFDFYRTVGGRLNIARNHCLMSCKTNGTIELKRGEYLKNIFSIWKDKLHTNQKILIASIPFVRNIIEYIEEEGAEDYITLTSLLHIKDISQNVTIKDLEAIYNRVWKTPKNIPNKERSVLSVIDEQAEIIYKSPVEEINLENKIVLSIAIRLESEKYMIKRINDINKVRSIKSNQTQELFKIFKEKYKEEDEILKILEQVNLMTPENIHMNSFMYEPLLDMDGKHLNSLYIKLKELYAEIVLNETDEKEN</sequence>
<dbReference type="Proteomes" id="UP001169242">
    <property type="component" value="Unassembled WGS sequence"/>
</dbReference>
<protein>
    <submittedName>
        <fullName evidence="1">Uncharacterized protein</fullName>
    </submittedName>
</protein>
<comment type="caution">
    <text evidence="1">The sequence shown here is derived from an EMBL/GenBank/DDBJ whole genome shotgun (WGS) entry which is preliminary data.</text>
</comment>
<accession>A0AA42DMV6</accession>